<dbReference type="PANTHER" id="PTHR12645:SF1">
    <property type="entry name" value="FAD-LINKED SULFHYDRYL OXIDASE ERV2"/>
    <property type="match status" value="1"/>
</dbReference>
<dbReference type="InterPro" id="IPR036774">
    <property type="entry name" value="ERV/ALR_sulphydryl_oxid_sf"/>
</dbReference>
<keyword evidence="5" id="KW-1015">Disulfide bond</keyword>
<accession>C5DKU7</accession>
<dbReference type="PANTHER" id="PTHR12645">
    <property type="entry name" value="ALR/ERV"/>
    <property type="match status" value="1"/>
</dbReference>
<feature type="domain" description="ERV/ALR sulfhydryl oxidase" evidence="8">
    <location>
        <begin position="68"/>
        <end position="171"/>
    </location>
</feature>
<dbReference type="InterPro" id="IPR017905">
    <property type="entry name" value="ERV/ALR_sulphydryl_oxidase"/>
</dbReference>
<dbReference type="EC" id="1.8.3.2" evidence="6"/>
<dbReference type="GeneID" id="8292740"/>
<dbReference type="KEGG" id="lth:KLTH0F07656g"/>
<dbReference type="GO" id="GO:0050660">
    <property type="term" value="F:flavin adenine dinucleotide binding"/>
    <property type="evidence" value="ECO:0007669"/>
    <property type="project" value="TreeGrafter"/>
</dbReference>
<feature type="signal peptide" evidence="7">
    <location>
        <begin position="1"/>
        <end position="31"/>
    </location>
</feature>
<dbReference type="STRING" id="559295.C5DKU7"/>
<evidence type="ECO:0000256" key="4">
    <source>
        <dbReference type="ARBA" id="ARBA00023002"/>
    </source>
</evidence>
<dbReference type="HOGENOM" id="CLU_070631_2_2_1"/>
<dbReference type="FunFam" id="1.20.120.310:FF:000002">
    <property type="entry name" value="Sulfhydryl oxidase"/>
    <property type="match status" value="1"/>
</dbReference>
<evidence type="ECO:0000256" key="2">
    <source>
        <dbReference type="ARBA" id="ARBA00022630"/>
    </source>
</evidence>
<dbReference type="FunCoup" id="C5DKU7">
    <property type="interactions" value="31"/>
</dbReference>
<evidence type="ECO:0000256" key="6">
    <source>
        <dbReference type="RuleBase" id="RU371123"/>
    </source>
</evidence>
<organism evidence="9 10">
    <name type="scientific">Lachancea thermotolerans (strain ATCC 56472 / CBS 6340 / NRRL Y-8284)</name>
    <name type="common">Yeast</name>
    <name type="synonym">Kluyveromyces thermotolerans</name>
    <dbReference type="NCBI Taxonomy" id="559295"/>
    <lineage>
        <taxon>Eukaryota</taxon>
        <taxon>Fungi</taxon>
        <taxon>Dikarya</taxon>
        <taxon>Ascomycota</taxon>
        <taxon>Saccharomycotina</taxon>
        <taxon>Saccharomycetes</taxon>
        <taxon>Saccharomycetales</taxon>
        <taxon>Saccharomycetaceae</taxon>
        <taxon>Lachancea</taxon>
    </lineage>
</organism>
<sequence>MIHRQRLVSILAAVSLLSLWFFFSSNKLSYSTPNDPVVDLDTNTNTEHTDPQGQNKQAKLKFQSIMPSMPDQKAKQELGRASWKYFHTVLSRFPDEPTQEERDKLAQFLQLYAELYPCGECSYHFVEMLKKWPPQTSSRTAAALWGCLMHNKVNVFLKKDEYDCSKILEDYDCGCGGEDGKINDQLKMNKVSLQKEGKQGG</sequence>
<dbReference type="AlphaFoldDB" id="C5DKU7"/>
<name>C5DKU7_LACTC</name>
<dbReference type="Pfam" id="PF04777">
    <property type="entry name" value="Evr1_Alr"/>
    <property type="match status" value="1"/>
</dbReference>
<keyword evidence="4 6" id="KW-0560">Oxidoreductase</keyword>
<dbReference type="SUPFAM" id="SSF69000">
    <property type="entry name" value="FAD-dependent thiol oxidase"/>
    <property type="match status" value="1"/>
</dbReference>
<protein>
    <recommendedName>
        <fullName evidence="6">Sulfhydryl oxidase</fullName>
        <ecNumber evidence="6">1.8.3.2</ecNumber>
    </recommendedName>
</protein>
<comment type="cofactor">
    <cofactor evidence="1 6">
        <name>FAD</name>
        <dbReference type="ChEBI" id="CHEBI:57692"/>
    </cofactor>
</comment>
<keyword evidence="3 6" id="KW-0274">FAD</keyword>
<dbReference type="InParanoid" id="C5DKU7"/>
<dbReference type="OMA" id="MIDKEWR"/>
<evidence type="ECO:0000313" key="10">
    <source>
        <dbReference type="Proteomes" id="UP000002036"/>
    </source>
</evidence>
<gene>
    <name evidence="9" type="ordered locus">KLTH0F07656g</name>
</gene>
<dbReference type="InterPro" id="IPR039799">
    <property type="entry name" value="ALR/ERV"/>
</dbReference>
<keyword evidence="2 6" id="KW-0285">Flavoprotein</keyword>
<dbReference type="EMBL" id="CU928170">
    <property type="protein sequence ID" value="CAR24098.1"/>
    <property type="molecule type" value="Genomic_DNA"/>
</dbReference>
<dbReference type="RefSeq" id="XP_002554535.1">
    <property type="nucleotide sequence ID" value="XM_002554489.1"/>
</dbReference>
<dbReference type="PROSITE" id="PS51324">
    <property type="entry name" value="ERV_ALR"/>
    <property type="match status" value="1"/>
</dbReference>
<keyword evidence="10" id="KW-1185">Reference proteome</keyword>
<dbReference type="GO" id="GO:0016971">
    <property type="term" value="F:flavin-dependent sulfhydryl oxidase activity"/>
    <property type="evidence" value="ECO:0007669"/>
    <property type="project" value="InterPro"/>
</dbReference>
<dbReference type="GO" id="GO:0005739">
    <property type="term" value="C:mitochondrion"/>
    <property type="evidence" value="ECO:0007669"/>
    <property type="project" value="TreeGrafter"/>
</dbReference>
<evidence type="ECO:0000256" key="5">
    <source>
        <dbReference type="ARBA" id="ARBA00023157"/>
    </source>
</evidence>
<keyword evidence="7" id="KW-0732">Signal</keyword>
<evidence type="ECO:0000256" key="3">
    <source>
        <dbReference type="ARBA" id="ARBA00022827"/>
    </source>
</evidence>
<dbReference type="Proteomes" id="UP000002036">
    <property type="component" value="Chromosome F"/>
</dbReference>
<comment type="catalytic activity">
    <reaction evidence="6">
        <text>2 R'C(R)SH + O2 = R'C(R)S-S(R)CR' + H2O2</text>
        <dbReference type="Rhea" id="RHEA:17357"/>
        <dbReference type="ChEBI" id="CHEBI:15379"/>
        <dbReference type="ChEBI" id="CHEBI:16240"/>
        <dbReference type="ChEBI" id="CHEBI:16520"/>
        <dbReference type="ChEBI" id="CHEBI:17412"/>
        <dbReference type="EC" id="1.8.3.2"/>
    </reaction>
</comment>
<proteinExistence type="predicted"/>
<reference evidence="9 10" key="1">
    <citation type="journal article" date="2009" name="Genome Res.">
        <title>Comparative genomics of protoploid Saccharomycetaceae.</title>
        <authorList>
            <consortium name="The Genolevures Consortium"/>
            <person name="Souciet J.-L."/>
            <person name="Dujon B."/>
            <person name="Gaillardin C."/>
            <person name="Johnston M."/>
            <person name="Baret P.V."/>
            <person name="Cliften P."/>
            <person name="Sherman D.J."/>
            <person name="Weissenbach J."/>
            <person name="Westhof E."/>
            <person name="Wincker P."/>
            <person name="Jubin C."/>
            <person name="Poulain J."/>
            <person name="Barbe V."/>
            <person name="Segurens B."/>
            <person name="Artiguenave F."/>
            <person name="Anthouard V."/>
            <person name="Vacherie B."/>
            <person name="Val M.-E."/>
            <person name="Fulton R.S."/>
            <person name="Minx P."/>
            <person name="Wilson R."/>
            <person name="Durrens P."/>
            <person name="Jean G."/>
            <person name="Marck C."/>
            <person name="Martin T."/>
            <person name="Nikolski M."/>
            <person name="Rolland T."/>
            <person name="Seret M.-L."/>
            <person name="Casaregola S."/>
            <person name="Despons L."/>
            <person name="Fairhead C."/>
            <person name="Fischer G."/>
            <person name="Lafontaine I."/>
            <person name="Leh V."/>
            <person name="Lemaire M."/>
            <person name="de Montigny J."/>
            <person name="Neuveglise C."/>
            <person name="Thierry A."/>
            <person name="Blanc-Lenfle I."/>
            <person name="Bleykasten C."/>
            <person name="Diffels J."/>
            <person name="Fritsch E."/>
            <person name="Frangeul L."/>
            <person name="Goeffon A."/>
            <person name="Jauniaux N."/>
            <person name="Kachouri-Lafond R."/>
            <person name="Payen C."/>
            <person name="Potier S."/>
            <person name="Pribylova L."/>
            <person name="Ozanne C."/>
            <person name="Richard G.-F."/>
            <person name="Sacerdot C."/>
            <person name="Straub M.-L."/>
            <person name="Talla E."/>
        </authorList>
    </citation>
    <scope>NUCLEOTIDE SEQUENCE [LARGE SCALE GENOMIC DNA]</scope>
    <source>
        <strain evidence="10">ATCC 56472 / CBS 6340 / NRRL Y-8284</strain>
    </source>
</reference>
<feature type="chain" id="PRO_5002950416" description="Sulfhydryl oxidase" evidence="7">
    <location>
        <begin position="32"/>
        <end position="201"/>
    </location>
</feature>
<dbReference type="OrthoDB" id="59470at2759"/>
<evidence type="ECO:0000313" key="9">
    <source>
        <dbReference type="EMBL" id="CAR24098.1"/>
    </source>
</evidence>
<dbReference type="eggNOG" id="KOG3355">
    <property type="taxonomic scope" value="Eukaryota"/>
</dbReference>
<dbReference type="Gene3D" id="1.20.120.310">
    <property type="entry name" value="ERV/ALR sulfhydryl oxidase domain"/>
    <property type="match status" value="1"/>
</dbReference>
<evidence type="ECO:0000256" key="7">
    <source>
        <dbReference type="SAM" id="SignalP"/>
    </source>
</evidence>
<evidence type="ECO:0000259" key="8">
    <source>
        <dbReference type="PROSITE" id="PS51324"/>
    </source>
</evidence>
<evidence type="ECO:0000256" key="1">
    <source>
        <dbReference type="ARBA" id="ARBA00001974"/>
    </source>
</evidence>